<dbReference type="EMBL" id="CP069620">
    <property type="protein sequence ID" value="UZH55408.1"/>
    <property type="molecule type" value="Genomic_DNA"/>
</dbReference>
<evidence type="ECO:0000256" key="3">
    <source>
        <dbReference type="ARBA" id="ARBA00023295"/>
    </source>
</evidence>
<dbReference type="InterPro" id="IPR051913">
    <property type="entry name" value="GH2_Domain-Containing"/>
</dbReference>
<protein>
    <submittedName>
        <fullName evidence="6">DUF4982 domain-containing protein</fullName>
    </submittedName>
</protein>
<evidence type="ECO:0000313" key="6">
    <source>
        <dbReference type="EMBL" id="UZH55408.1"/>
    </source>
</evidence>
<reference evidence="6" key="1">
    <citation type="submission" date="2021-02" db="EMBL/GenBank/DDBJ databases">
        <title>Salinimicrobium sp. nov. isolated from seawater in Tongyeong, Republic of Korea.</title>
        <authorList>
            <person name="Lee S.-J."/>
        </authorList>
    </citation>
    <scope>NUCLEOTIDE SEQUENCE</scope>
    <source>
        <strain evidence="6">HN-2-9-2</strain>
    </source>
</reference>
<keyword evidence="3" id="KW-0326">Glycosidase</keyword>
<dbReference type="Gene3D" id="2.60.40.10">
    <property type="entry name" value="Immunoglobulins"/>
    <property type="match status" value="2"/>
</dbReference>
<proteinExistence type="inferred from homology"/>
<organism evidence="6 7">
    <name type="scientific">Salinimicrobium tongyeongense</name>
    <dbReference type="NCBI Taxonomy" id="2809707"/>
    <lineage>
        <taxon>Bacteria</taxon>
        <taxon>Pseudomonadati</taxon>
        <taxon>Bacteroidota</taxon>
        <taxon>Flavobacteriia</taxon>
        <taxon>Flavobacteriales</taxon>
        <taxon>Flavobacteriaceae</taxon>
        <taxon>Salinimicrobium</taxon>
    </lineage>
</organism>
<sequence>MRYLANYWQPGSTTDVTVYSNTEEVELYLNGELIEKKKPERTSFSDELWYPPFTFSIPEYVPGELKAAGFIDGKEVASHVVRTPGEVSKMALSADISGKEIARETSDVIFIYAKLLDENGTLVHNATLPVTFKITSGENAELIGENPVKAEAGIATILLRTKELKGPVSIEAGAEGVEAVTITLK</sequence>
<dbReference type="Proteomes" id="UP001163981">
    <property type="component" value="Chromosome"/>
</dbReference>
<dbReference type="Pfam" id="PF16355">
    <property type="entry name" value="DUF4982"/>
    <property type="match status" value="1"/>
</dbReference>
<evidence type="ECO:0000256" key="2">
    <source>
        <dbReference type="ARBA" id="ARBA00022801"/>
    </source>
</evidence>
<evidence type="ECO:0000259" key="4">
    <source>
        <dbReference type="Pfam" id="PF16355"/>
    </source>
</evidence>
<dbReference type="PANTHER" id="PTHR42732:SF1">
    <property type="entry name" value="BETA-MANNOSIDASE"/>
    <property type="match status" value="1"/>
</dbReference>
<gene>
    <name evidence="6" type="ORF">JRG66_00440</name>
</gene>
<evidence type="ECO:0000256" key="1">
    <source>
        <dbReference type="ARBA" id="ARBA00007401"/>
    </source>
</evidence>
<dbReference type="Pfam" id="PF18565">
    <property type="entry name" value="Glyco_hydro2_C5"/>
    <property type="match status" value="1"/>
</dbReference>
<name>A0ABY6NSE4_9FLAO</name>
<keyword evidence="7" id="KW-1185">Reference proteome</keyword>
<evidence type="ECO:0000313" key="7">
    <source>
        <dbReference type="Proteomes" id="UP001163981"/>
    </source>
</evidence>
<dbReference type="PANTHER" id="PTHR42732">
    <property type="entry name" value="BETA-GALACTOSIDASE"/>
    <property type="match status" value="1"/>
</dbReference>
<keyword evidence="2" id="KW-0378">Hydrolase</keyword>
<dbReference type="InterPro" id="IPR040605">
    <property type="entry name" value="Glyco_hydro2_dom5"/>
</dbReference>
<feature type="domain" description="DUF4982" evidence="4">
    <location>
        <begin position="11"/>
        <end position="77"/>
    </location>
</feature>
<feature type="domain" description="Glycoside hydrolase family 2" evidence="5">
    <location>
        <begin position="96"/>
        <end position="183"/>
    </location>
</feature>
<evidence type="ECO:0000259" key="5">
    <source>
        <dbReference type="Pfam" id="PF18565"/>
    </source>
</evidence>
<comment type="similarity">
    <text evidence="1">Belongs to the glycosyl hydrolase 2 family.</text>
</comment>
<dbReference type="InterPro" id="IPR013783">
    <property type="entry name" value="Ig-like_fold"/>
</dbReference>
<dbReference type="RefSeq" id="WP_265163768.1">
    <property type="nucleotide sequence ID" value="NZ_CP069620.1"/>
</dbReference>
<accession>A0ABY6NSE4</accession>
<dbReference type="InterPro" id="IPR032311">
    <property type="entry name" value="DUF4982"/>
</dbReference>